<name>Q7VNK8_HAEDU</name>
<dbReference type="InterPro" id="IPR015510">
    <property type="entry name" value="PGRP"/>
</dbReference>
<feature type="transmembrane region" description="Helical" evidence="2">
    <location>
        <begin position="6"/>
        <end position="24"/>
    </location>
</feature>
<dbReference type="EMBL" id="AE017143">
    <property type="protein sequence ID" value="AAP95451.1"/>
    <property type="molecule type" value="Genomic_DNA"/>
</dbReference>
<dbReference type="Proteomes" id="UP000001022">
    <property type="component" value="Chromosome"/>
</dbReference>
<dbReference type="PANTHER" id="PTHR11022:SF41">
    <property type="entry name" value="PEPTIDOGLYCAN-RECOGNITION PROTEIN LC-RELATED"/>
    <property type="match status" value="1"/>
</dbReference>
<evidence type="ECO:0000259" key="3">
    <source>
        <dbReference type="SMART" id="SM00644"/>
    </source>
</evidence>
<keyword evidence="2" id="KW-0472">Membrane</keyword>
<feature type="domain" description="Peptidoglycan recognition protein family" evidence="4">
    <location>
        <begin position="35"/>
        <end position="169"/>
    </location>
</feature>
<dbReference type="PROSITE" id="PS00018">
    <property type="entry name" value="EF_HAND_1"/>
    <property type="match status" value="1"/>
</dbReference>
<dbReference type="GO" id="GO:0008270">
    <property type="term" value="F:zinc ion binding"/>
    <property type="evidence" value="ECO:0007669"/>
    <property type="project" value="InterPro"/>
</dbReference>
<reference evidence="6" key="1">
    <citation type="submission" date="2003-06" db="EMBL/GenBank/DDBJ databases">
        <title>The complete genome sequence of Haemophilus ducreyi.</title>
        <authorList>
            <person name="Munson R.S. Jr."/>
            <person name="Ray W.C."/>
            <person name="Mahairas G."/>
            <person name="Sabo P."/>
            <person name="Mungur R."/>
            <person name="Johnson L."/>
            <person name="Nguyen D."/>
            <person name="Wang J."/>
            <person name="Forst C."/>
            <person name="Hood L."/>
        </authorList>
    </citation>
    <scope>NUCLEOTIDE SEQUENCE [LARGE SCALE GENOMIC DNA]</scope>
    <source>
        <strain evidence="6">35000HP / ATCC 700724</strain>
    </source>
</reference>
<dbReference type="Gene3D" id="3.40.80.10">
    <property type="entry name" value="Peptidoglycan recognition protein-like"/>
    <property type="match status" value="1"/>
</dbReference>
<dbReference type="GO" id="GO:0009253">
    <property type="term" value="P:peptidoglycan catabolic process"/>
    <property type="evidence" value="ECO:0007669"/>
    <property type="project" value="InterPro"/>
</dbReference>
<dbReference type="InterPro" id="IPR006619">
    <property type="entry name" value="PGRP_domain_met/bac"/>
</dbReference>
<dbReference type="SMART" id="SM00644">
    <property type="entry name" value="Ami_2"/>
    <property type="match status" value="1"/>
</dbReference>
<sequence length="211" mass="23949">MWKPFISYLIPLYFKVSLIVFLTFKEAFFMSFPILKIVIHCSATQNGKLLRNATQTAAERINVWHKKRGFKRTAAAVKQYNPHLAHLGYHFVIDADGTVETGRMIGEVGAHVQGHNSNSLGICLVGGITASGRNHGAYTEKQWHALHRLLRELEAKHPKAKICGHRDLSPDTNGNGKVDKWEWVKDCPCFDVWSWLDSEELVNVGHLFKEE</sequence>
<dbReference type="SMART" id="SM00701">
    <property type="entry name" value="PGRP"/>
    <property type="match status" value="1"/>
</dbReference>
<accession>Q7VNK8</accession>
<dbReference type="InterPro" id="IPR018247">
    <property type="entry name" value="EF_Hand_1_Ca_BS"/>
</dbReference>
<evidence type="ECO:0000256" key="2">
    <source>
        <dbReference type="SAM" id="Phobius"/>
    </source>
</evidence>
<keyword evidence="6" id="KW-1185">Reference proteome</keyword>
<evidence type="ECO:0000313" key="5">
    <source>
        <dbReference type="EMBL" id="AAP95451.1"/>
    </source>
</evidence>
<keyword evidence="2" id="KW-1133">Transmembrane helix</keyword>
<evidence type="ECO:0000313" key="6">
    <source>
        <dbReference type="Proteomes" id="UP000001022"/>
    </source>
</evidence>
<dbReference type="SUPFAM" id="SSF55846">
    <property type="entry name" value="N-acetylmuramoyl-L-alanine amidase-like"/>
    <property type="match status" value="1"/>
</dbReference>
<dbReference type="eggNOG" id="COG3023">
    <property type="taxonomic scope" value="Bacteria"/>
</dbReference>
<dbReference type="Pfam" id="PF01510">
    <property type="entry name" value="Amidase_2"/>
    <property type="match status" value="1"/>
</dbReference>
<comment type="similarity">
    <text evidence="1">Belongs to the N-acetylmuramoyl-L-alanine amidase 2 family.</text>
</comment>
<gene>
    <name evidence="5" type="ordered locus">HD_0501</name>
</gene>
<dbReference type="KEGG" id="hdu:HD_0501"/>
<dbReference type="AlphaFoldDB" id="Q7VNK8"/>
<evidence type="ECO:0000259" key="4">
    <source>
        <dbReference type="SMART" id="SM00701"/>
    </source>
</evidence>
<dbReference type="CDD" id="cd06583">
    <property type="entry name" value="PGRP"/>
    <property type="match status" value="1"/>
</dbReference>
<dbReference type="InterPro" id="IPR036505">
    <property type="entry name" value="Amidase/PGRP_sf"/>
</dbReference>
<proteinExistence type="inferred from homology"/>
<evidence type="ECO:0000256" key="1">
    <source>
        <dbReference type="ARBA" id="ARBA00007553"/>
    </source>
</evidence>
<dbReference type="InterPro" id="IPR002502">
    <property type="entry name" value="Amidase_domain"/>
</dbReference>
<dbReference type="HOGENOM" id="CLU_079366_1_0_6"/>
<organism evidence="5 6">
    <name type="scientific">Haemophilus ducreyi (strain 35000HP / ATCC 700724)</name>
    <dbReference type="NCBI Taxonomy" id="233412"/>
    <lineage>
        <taxon>Bacteria</taxon>
        <taxon>Pseudomonadati</taxon>
        <taxon>Pseudomonadota</taxon>
        <taxon>Gammaproteobacteria</taxon>
        <taxon>Pasteurellales</taxon>
        <taxon>Pasteurellaceae</taxon>
        <taxon>Haemophilus</taxon>
    </lineage>
</organism>
<keyword evidence="2" id="KW-0812">Transmembrane</keyword>
<dbReference type="GO" id="GO:0008745">
    <property type="term" value="F:N-acetylmuramoyl-L-alanine amidase activity"/>
    <property type="evidence" value="ECO:0007669"/>
    <property type="project" value="InterPro"/>
</dbReference>
<dbReference type="STRING" id="233412.HD_0501"/>
<protein>
    <submittedName>
        <fullName evidence="5">N-acetylmuramoyl-L-alanine amidase</fullName>
    </submittedName>
</protein>
<feature type="domain" description="N-acetylmuramoyl-L-alanine amidase" evidence="3">
    <location>
        <begin position="22"/>
        <end position="181"/>
    </location>
</feature>
<dbReference type="PANTHER" id="PTHR11022">
    <property type="entry name" value="PEPTIDOGLYCAN RECOGNITION PROTEIN"/>
    <property type="match status" value="1"/>
</dbReference>